<evidence type="ECO:0000313" key="2">
    <source>
        <dbReference type="Proteomes" id="UP000609726"/>
    </source>
</evidence>
<name>A0ABX0NSZ1_9BURK</name>
<sequence length="231" mass="24250">MAPNTNSPSTAQTLIPFTGYYTLNANTGAFLMIDTSMACTSLPGSLGNPVATEYSATVTFSADGETSTQYRRASDFTLTGSQLVIKGADGTVTANLTFTPAAGGMSVSGTFLGKEVNGATPFGPVQLSVWNGTYYQQSVSKAPAAAPYTFTPMLQIDPDGTVSYATDHGMQAVISYWYDYAMFVLGVPSDDPLTPHLYEMGTSSGWGRVAGNAEKGGMLVSIRQQLPVPSL</sequence>
<dbReference type="Proteomes" id="UP000609726">
    <property type="component" value="Unassembled WGS sequence"/>
</dbReference>
<gene>
    <name evidence="1" type="ORF">F2P45_12795</name>
</gene>
<evidence type="ECO:0008006" key="3">
    <source>
        <dbReference type="Google" id="ProtNLM"/>
    </source>
</evidence>
<dbReference type="RefSeq" id="WP_166875178.1">
    <property type="nucleotide sequence ID" value="NZ_WHJH01000012.1"/>
</dbReference>
<comment type="caution">
    <text evidence="1">The sequence shown here is derived from an EMBL/GenBank/DDBJ whole genome shotgun (WGS) entry which is preliminary data.</text>
</comment>
<proteinExistence type="predicted"/>
<evidence type="ECO:0000313" key="1">
    <source>
        <dbReference type="EMBL" id="NHZ89884.1"/>
    </source>
</evidence>
<protein>
    <recommendedName>
        <fullName evidence="3">Lipocalin-like domain-containing protein</fullName>
    </recommendedName>
</protein>
<accession>A0ABX0NSZ1</accession>
<organism evidence="1 2">
    <name type="scientific">Massilia mucilaginosa</name>
    <dbReference type="NCBI Taxonomy" id="2609282"/>
    <lineage>
        <taxon>Bacteria</taxon>
        <taxon>Pseudomonadati</taxon>
        <taxon>Pseudomonadota</taxon>
        <taxon>Betaproteobacteria</taxon>
        <taxon>Burkholderiales</taxon>
        <taxon>Oxalobacteraceae</taxon>
        <taxon>Telluria group</taxon>
        <taxon>Massilia</taxon>
    </lineage>
</organism>
<dbReference type="EMBL" id="WHJH01000012">
    <property type="protein sequence ID" value="NHZ89884.1"/>
    <property type="molecule type" value="Genomic_DNA"/>
</dbReference>
<reference evidence="1 2" key="1">
    <citation type="submission" date="2019-10" db="EMBL/GenBank/DDBJ databases">
        <title>Taxonomy of Antarctic Massilia spp.: description of Massilia rubra sp. nov., Massilia aquatica sp. nov., Massilia mucilaginosa sp. nov., Massilia frigida sp. nov. isolated from streams, lakes and regoliths.</title>
        <authorList>
            <person name="Holochova P."/>
            <person name="Sedlacek I."/>
            <person name="Kralova S."/>
            <person name="Maslanova I."/>
            <person name="Busse H.-J."/>
            <person name="Stankova E."/>
            <person name="Vrbovska V."/>
            <person name="Kovarovic V."/>
            <person name="Bartak M."/>
            <person name="Svec P."/>
            <person name="Pantucek R."/>
        </authorList>
    </citation>
    <scope>NUCLEOTIDE SEQUENCE [LARGE SCALE GENOMIC DNA]</scope>
    <source>
        <strain evidence="1 2">CCM 8733</strain>
    </source>
</reference>
<keyword evidence="2" id="KW-1185">Reference proteome</keyword>